<dbReference type="InterPro" id="IPR027450">
    <property type="entry name" value="AlkB-like"/>
</dbReference>
<dbReference type="PANTHER" id="PTHR31212">
    <property type="entry name" value="ALPHA-KETOGLUTARATE-DEPENDENT DIOXYGENASE ALKB HOMOLOG 3"/>
    <property type="match status" value="1"/>
</dbReference>
<dbReference type="Pfam" id="PF04816">
    <property type="entry name" value="TrmK"/>
    <property type="match status" value="1"/>
</dbReference>
<evidence type="ECO:0000313" key="3">
    <source>
        <dbReference type="EMBL" id="CEG02105.1"/>
    </source>
</evidence>
<comment type="similarity">
    <text evidence="1">Belongs to the alkB family.</text>
</comment>
<reference evidence="4" key="3">
    <citation type="submission" date="2017-04" db="EMBL/GenBank/DDBJ databases">
        <title>Population genomics of picophytoplankton unveils novel chromosome hypervariability.</title>
        <authorList>
            <consortium name="DOE Joint Genome Institute"/>
            <person name="Blanc-Mathieu R."/>
            <person name="Krasovec M."/>
            <person name="Hebrard M."/>
            <person name="Yau S."/>
            <person name="Desgranges E."/>
            <person name="Martin J."/>
            <person name="Schackwitz W."/>
            <person name="Kuo A."/>
            <person name="Salin G."/>
            <person name="Donnadieu C."/>
            <person name="Desdevises Y."/>
            <person name="Sanchez-Ferandin S."/>
            <person name="Moreau H."/>
            <person name="Rivals E."/>
            <person name="Grigoriev I.V."/>
            <person name="Grimsley N."/>
            <person name="Eyre-Walker A."/>
            <person name="Piganeau G."/>
        </authorList>
    </citation>
    <scope>NUCLEOTIDE SEQUENCE [LARGE SCALE GENOMIC DNA]</scope>
    <source>
        <strain evidence="4">RCC 1115</strain>
    </source>
</reference>
<proteinExistence type="inferred from homology"/>
<dbReference type="InterPro" id="IPR032854">
    <property type="entry name" value="ALKBH3"/>
</dbReference>
<reference evidence="3 5" key="1">
    <citation type="journal article" date="2006" name="Proc. Natl. Acad. Sci. U.S.A.">
        <title>Genome analysis of the smallest free-living eukaryote Ostreococcus tauri unveils many unique features.</title>
        <authorList>
            <person name="Derelle E."/>
            <person name="Ferraz C."/>
            <person name="Rombauts S."/>
            <person name="Rouze P."/>
            <person name="Worden A.Z."/>
            <person name="Robbens S."/>
            <person name="Partensky F."/>
            <person name="Degroeve S."/>
            <person name="Echeynie S."/>
            <person name="Cooke R."/>
            <person name="Saeys Y."/>
            <person name="Wuyts J."/>
            <person name="Jabbari K."/>
            <person name="Bowler C."/>
            <person name="Panaud O."/>
            <person name="Piegu B."/>
            <person name="Ball S.G."/>
            <person name="Ral J.-P."/>
            <person name="Bouget F.-Y."/>
            <person name="Piganeau G."/>
            <person name="De Baets B."/>
            <person name="Picard A."/>
            <person name="Delseny M."/>
            <person name="Demaille J."/>
            <person name="Van de Peer Y."/>
            <person name="Moreau H."/>
        </authorList>
    </citation>
    <scope>NUCLEOTIDE SEQUENCE [LARGE SCALE GENOMIC DNA]</scope>
    <source>
        <strain evidence="3 5">OTTH0595</strain>
    </source>
</reference>
<keyword evidence="3" id="KW-0223">Dioxygenase</keyword>
<name>A0A096PAT5_OSTTA</name>
<dbReference type="PROSITE" id="PS51471">
    <property type="entry name" value="FE2OG_OXY"/>
    <property type="match status" value="1"/>
</dbReference>
<dbReference type="Proteomes" id="UP000009170">
    <property type="component" value="Unassembled WGS sequence"/>
</dbReference>
<organism evidence="3 5">
    <name type="scientific">Ostreococcus tauri</name>
    <name type="common">Marine green alga</name>
    <dbReference type="NCBI Taxonomy" id="70448"/>
    <lineage>
        <taxon>Eukaryota</taxon>
        <taxon>Viridiplantae</taxon>
        <taxon>Chlorophyta</taxon>
        <taxon>Mamiellophyceae</taxon>
        <taxon>Mamiellales</taxon>
        <taxon>Bathycoccaceae</taxon>
        <taxon>Ostreococcus</taxon>
    </lineage>
</organism>
<dbReference type="SUPFAM" id="SSF51197">
    <property type="entry name" value="Clavaminate synthase-like"/>
    <property type="match status" value="1"/>
</dbReference>
<dbReference type="InterPro" id="IPR037151">
    <property type="entry name" value="AlkB-like_sf"/>
</dbReference>
<reference evidence="3" key="2">
    <citation type="journal article" date="2014" name="BMC Genomics">
        <title>An improved genome of the model marine alga Ostreococcus tauri unfolds by assessing Illumina de novo assemblies.</title>
        <authorList>
            <person name="Blanc-Mathieu R."/>
            <person name="Verhelst B."/>
            <person name="Derelle E."/>
            <person name="Rombauts S."/>
            <person name="Bouget F.Y."/>
            <person name="Carre I."/>
            <person name="Chateau A."/>
            <person name="Eyre-Walker A."/>
            <person name="Grimsley N."/>
            <person name="Moreau H."/>
            <person name="Piegu B."/>
            <person name="Rivals E."/>
            <person name="Schackwitz W."/>
            <person name="Van de Peer Y."/>
            <person name="Piganeau G."/>
        </authorList>
    </citation>
    <scope>NUCLEOTIDE SEQUENCE</scope>
    <source>
        <strain evidence="3">RCC4221</strain>
    </source>
</reference>
<feature type="domain" description="Fe2OG dioxygenase" evidence="2">
    <location>
        <begin position="397"/>
        <end position="498"/>
    </location>
</feature>
<accession>A0A454XTU7</accession>
<evidence type="ECO:0000259" key="2">
    <source>
        <dbReference type="PROSITE" id="PS51471"/>
    </source>
</evidence>
<evidence type="ECO:0000313" key="4">
    <source>
        <dbReference type="EMBL" id="OUS45982.1"/>
    </source>
</evidence>
<dbReference type="Pfam" id="PF13532">
    <property type="entry name" value="2OG-FeII_Oxy_2"/>
    <property type="match status" value="1"/>
</dbReference>
<gene>
    <name evidence="4" type="ORF">BE221DRAFT_206106</name>
    <name evidence="3" type="ORF">OT_ostta14g01870</name>
</gene>
<dbReference type="GO" id="GO:0160105">
    <property type="term" value="F:tRNA (adenine(22)-N1)-methyltransferase activity"/>
    <property type="evidence" value="ECO:0007669"/>
    <property type="project" value="InterPro"/>
</dbReference>
<accession>A0A1Y5IFR0</accession>
<dbReference type="InterPro" id="IPR005123">
    <property type="entry name" value="Oxoglu/Fe-dep_dioxygenase_dom"/>
</dbReference>
<dbReference type="GO" id="GO:0006307">
    <property type="term" value="P:DNA alkylation repair"/>
    <property type="evidence" value="ECO:0007669"/>
    <property type="project" value="InterPro"/>
</dbReference>
<dbReference type="Proteomes" id="UP000195557">
    <property type="component" value="Unassembled WGS sequence"/>
</dbReference>
<dbReference type="Gene3D" id="2.60.120.590">
    <property type="entry name" value="Alpha-ketoglutarate-dependent dioxygenase AlkB-like"/>
    <property type="match status" value="1"/>
</dbReference>
<dbReference type="GO" id="GO:0051213">
    <property type="term" value="F:dioxygenase activity"/>
    <property type="evidence" value="ECO:0007669"/>
    <property type="project" value="UniProtKB-KW"/>
</dbReference>
<evidence type="ECO:0000256" key="1">
    <source>
        <dbReference type="ARBA" id="ARBA00007879"/>
    </source>
</evidence>
<sequence>MAPLGGRERGVEGVVDACCGHALLGLGLCERGARTLAIDRSAAECERALENVDRARKVVGDDVASRVEIRLGDGLGECPEARDADVVVVAGVGANTMAKVLESGGLGLCSSADERSTSPSTARLVLNPPAKDGAATRRWLAENGWTIRDEKLVVENEIMHLVVSAERDAEIDTPSSMPLSVRDEIIGPVLGEGTASESPLLKLYVTKRLEWLREVRRQASLSAQRLAKKQEKSDSEYQSVEALKEKIAGYDEMESVLLAAIGVDVEEQRRNAHAHLEQQILRSYDGFDLKPGILAYKTVDPEESDGRLAYCREFLSESEASELMSSLVSSPPVDWAQRSIVCWQPQENTKKEVVQPRLVSWAGDIAYKYSGQTLEPVPVPDVLRRLQTKVEQVTGERFNHILLNRYRDGSDSMALHADDEPELGRNACIAAVSIGHVRRFDVQLKSKAKKKMSIFLENGSLMVMDRSLQHSHYHGVPKVTCAQDVEGERINITFRLLKGPPGWRED</sequence>
<accession>A0A096PAT5</accession>
<dbReference type="InterPro" id="IPR006901">
    <property type="entry name" value="TrmK"/>
</dbReference>
<dbReference type="EMBL" id="KZ155785">
    <property type="protein sequence ID" value="OUS45982.1"/>
    <property type="molecule type" value="Genomic_DNA"/>
</dbReference>
<keyword evidence="5" id="KW-1185">Reference proteome</keyword>
<protein>
    <submittedName>
        <fullName evidence="3">Alpha-ketoglutarate-dependent dioxygenase AlkB-like</fullName>
    </submittedName>
</protein>
<dbReference type="PANTHER" id="PTHR31212:SF4">
    <property type="entry name" value="ALPHA-KETOGLUTARATE-DEPENDENT DIOXYGENASE ALKB HOMOLOG 3"/>
    <property type="match status" value="1"/>
</dbReference>
<dbReference type="InParanoid" id="A0A096PAT5"/>
<dbReference type="OrthoDB" id="545910at2759"/>
<dbReference type="InterPro" id="IPR029063">
    <property type="entry name" value="SAM-dependent_MTases_sf"/>
</dbReference>
<dbReference type="AlphaFoldDB" id="A0A096PAT5"/>
<evidence type="ECO:0000313" key="5">
    <source>
        <dbReference type="Proteomes" id="UP000009170"/>
    </source>
</evidence>
<keyword evidence="3" id="KW-0560">Oxidoreductase</keyword>
<dbReference type="STRING" id="70448.A0A096PAT5"/>
<dbReference type="SUPFAM" id="SSF53335">
    <property type="entry name" value="S-adenosyl-L-methionine-dependent methyltransferases"/>
    <property type="match status" value="1"/>
</dbReference>
<dbReference type="Gene3D" id="3.40.50.150">
    <property type="entry name" value="Vaccinia Virus protein VP39"/>
    <property type="match status" value="1"/>
</dbReference>
<dbReference type="EMBL" id="CAID01000014">
    <property type="protein sequence ID" value="CEG02105.1"/>
    <property type="molecule type" value="Genomic_DNA"/>
</dbReference>